<dbReference type="Proteomes" id="UP000185687">
    <property type="component" value="Unassembled WGS sequence"/>
</dbReference>
<evidence type="ECO:0000313" key="4">
    <source>
        <dbReference type="Proteomes" id="UP000185687"/>
    </source>
</evidence>
<evidence type="ECO:0000256" key="1">
    <source>
        <dbReference type="SAM" id="MobiDB-lite"/>
    </source>
</evidence>
<keyword evidence="3" id="KW-0449">Lipoprotein</keyword>
<dbReference type="InterPro" id="IPR029046">
    <property type="entry name" value="LolA/LolB/LppX"/>
</dbReference>
<evidence type="ECO:0000313" key="2">
    <source>
        <dbReference type="EMBL" id="APX95714.1"/>
    </source>
</evidence>
<proteinExistence type="predicted"/>
<evidence type="ECO:0000313" key="3">
    <source>
        <dbReference type="EMBL" id="SIR12051.1"/>
    </source>
</evidence>
<dbReference type="STRING" id="588898.BB347_03265"/>
<feature type="region of interest" description="Disordered" evidence="1">
    <location>
        <begin position="66"/>
        <end position="99"/>
    </location>
</feature>
<organism evidence="3 4">
    <name type="scientific">Natronorubrum daqingense</name>
    <dbReference type="NCBI Taxonomy" id="588898"/>
    <lineage>
        <taxon>Archaea</taxon>
        <taxon>Methanobacteriati</taxon>
        <taxon>Methanobacteriota</taxon>
        <taxon>Stenosarchaea group</taxon>
        <taxon>Halobacteria</taxon>
        <taxon>Halobacteriales</taxon>
        <taxon>Natrialbaceae</taxon>
        <taxon>Natronorubrum</taxon>
    </lineage>
</organism>
<dbReference type="SUPFAM" id="SSF89392">
    <property type="entry name" value="Prokaryotic lipoproteins and lipoprotein localization factors"/>
    <property type="match status" value="1"/>
</dbReference>
<dbReference type="InterPro" id="IPR052944">
    <property type="entry name" value="Sporulation_related"/>
</dbReference>
<dbReference type="OrthoDB" id="137725at2157"/>
<dbReference type="GeneID" id="30954930"/>
<accession>A0A1N6YC13</accession>
<evidence type="ECO:0000313" key="5">
    <source>
        <dbReference type="Proteomes" id="UP000187321"/>
    </source>
</evidence>
<dbReference type="EMBL" id="FTNP01000001">
    <property type="protein sequence ID" value="SIR12051.1"/>
    <property type="molecule type" value="Genomic_DNA"/>
</dbReference>
<dbReference type="AlphaFoldDB" id="A0A1N6YC13"/>
<gene>
    <name evidence="2" type="ORF">BB347_03265</name>
    <name evidence="3" type="ORF">SAMN05421809_0391</name>
</gene>
<dbReference type="PROSITE" id="PS51257">
    <property type="entry name" value="PROKAR_LIPOPROTEIN"/>
    <property type="match status" value="1"/>
</dbReference>
<dbReference type="EMBL" id="CP019327">
    <property type="protein sequence ID" value="APX95714.1"/>
    <property type="molecule type" value="Genomic_DNA"/>
</dbReference>
<name>A0A1N6YC13_9EURY</name>
<reference evidence="3 4" key="2">
    <citation type="submission" date="2017-01" db="EMBL/GenBank/DDBJ databases">
        <authorList>
            <person name="Mah S.A."/>
            <person name="Swanson W.J."/>
            <person name="Moy G.W."/>
            <person name="Vacquier V.D."/>
        </authorList>
    </citation>
    <scope>NUCLEOTIDE SEQUENCE [LARGE SCALE GENOMIC DNA]</scope>
    <source>
        <strain evidence="3 4">CGMCC 1.8909</strain>
    </source>
</reference>
<reference evidence="2 5" key="1">
    <citation type="submission" date="2017-01" db="EMBL/GenBank/DDBJ databases">
        <title>Complete genome sequence of Haloterrigena daqingensis type strain (JX313T).</title>
        <authorList>
            <person name="Shuang W."/>
        </authorList>
    </citation>
    <scope>NUCLEOTIDE SEQUENCE [LARGE SCALE GENOMIC DNA]</scope>
    <source>
        <strain evidence="2 5">JX313</strain>
    </source>
</reference>
<dbReference type="RefSeq" id="WP_076578429.1">
    <property type="nucleotide sequence ID" value="NZ_CP019327.1"/>
</dbReference>
<dbReference type="PANTHER" id="PTHR37507:SF2">
    <property type="entry name" value="SPORULATION PROTEIN YDCC"/>
    <property type="match status" value="1"/>
</dbReference>
<dbReference type="PANTHER" id="PTHR37507">
    <property type="entry name" value="SPORULATION PROTEIN YDCC"/>
    <property type="match status" value="1"/>
</dbReference>
<protein>
    <submittedName>
        <fullName evidence="2">DUF2092 domain-containing protein</fullName>
    </submittedName>
    <submittedName>
        <fullName evidence="3">Outer membrane lipoprotein-sorting protein</fullName>
    </submittedName>
</protein>
<feature type="compositionally biased region" description="Basic and acidic residues" evidence="1">
    <location>
        <begin position="73"/>
        <end position="88"/>
    </location>
</feature>
<dbReference type="KEGG" id="hda:BB347_03265"/>
<dbReference type="Proteomes" id="UP000187321">
    <property type="component" value="Chromosome"/>
</dbReference>
<keyword evidence="4" id="KW-1185">Reference proteome</keyword>
<sequence>MASRRVAATVCVLTLTLTLSGCVALESISSQESDDPAPEDVFEGAFVHSDDLEDVEGTLTTTVTDGNETIEEREERAERPYVEQRSETLESTDDDREGEVYVSNESMSWWYDSNAQAATYFESDDPFDSDEVRADRAEMADEQRDLYDLEYQGTETIADREAHVLDVEAKDEAVEEGLSILVGDTEYVYALETVDPDDELDVVEQTIWIDTEYAFPLKEHLVVDDPDDDRHELTERYETVSFNQDLGDETFDFEPPANTTVTAS</sequence>
<dbReference type="Gene3D" id="2.50.20.10">
    <property type="entry name" value="Lipoprotein localisation LolA/LolB/LppX"/>
    <property type="match status" value="1"/>
</dbReference>